<name>A0A7E4UQF2_PANRE</name>
<evidence type="ECO:0000313" key="2">
    <source>
        <dbReference type="Proteomes" id="UP000492821"/>
    </source>
</evidence>
<dbReference type="Proteomes" id="UP000492821">
    <property type="component" value="Unassembled WGS sequence"/>
</dbReference>
<evidence type="ECO:0000313" key="3">
    <source>
        <dbReference type="WBParaSite" id="Pan_g1124.t1"/>
    </source>
</evidence>
<proteinExistence type="predicted"/>
<reference evidence="3" key="2">
    <citation type="submission" date="2020-10" db="UniProtKB">
        <authorList>
            <consortium name="WormBaseParasite"/>
        </authorList>
    </citation>
    <scope>IDENTIFICATION</scope>
</reference>
<protein>
    <submittedName>
        <fullName evidence="3">Bestrophin homolog</fullName>
    </submittedName>
</protein>
<dbReference type="WBParaSite" id="Pan_g1124.t1">
    <property type="protein sequence ID" value="Pan_g1124.t1"/>
    <property type="gene ID" value="Pan_g1124"/>
</dbReference>
<keyword evidence="1" id="KW-0472">Membrane</keyword>
<keyword evidence="1" id="KW-0812">Transmembrane</keyword>
<keyword evidence="2" id="KW-1185">Reference proteome</keyword>
<accession>A0A7E4UQF2</accession>
<keyword evidence="1" id="KW-1133">Transmembrane helix</keyword>
<feature type="transmembrane region" description="Helical" evidence="1">
    <location>
        <begin position="54"/>
        <end position="74"/>
    </location>
</feature>
<dbReference type="AlphaFoldDB" id="A0A7E4UQF2"/>
<evidence type="ECO:0000256" key="1">
    <source>
        <dbReference type="SAM" id="Phobius"/>
    </source>
</evidence>
<sequence>MIIKKSSLERGFYKWYLAHQLTWSDLFDVYIGLFKVVALRPFYMGYSVLKDNTATIQLIPLGVLSVGMAFSIYLSVLYRRLYIRNPVYDVTDEVLQYIVILYYLLFSLRLQY</sequence>
<reference evidence="2" key="1">
    <citation type="journal article" date="2013" name="Genetics">
        <title>The draft genome and transcriptome of Panagrellus redivivus are shaped by the harsh demands of a free-living lifestyle.</title>
        <authorList>
            <person name="Srinivasan J."/>
            <person name="Dillman A.R."/>
            <person name="Macchietto M.G."/>
            <person name="Heikkinen L."/>
            <person name="Lakso M."/>
            <person name="Fracchia K.M."/>
            <person name="Antoshechkin I."/>
            <person name="Mortazavi A."/>
            <person name="Wong G."/>
            <person name="Sternberg P.W."/>
        </authorList>
    </citation>
    <scope>NUCLEOTIDE SEQUENCE [LARGE SCALE GENOMIC DNA]</scope>
    <source>
        <strain evidence="2">MT8872</strain>
    </source>
</reference>
<organism evidence="2 3">
    <name type="scientific">Panagrellus redivivus</name>
    <name type="common">Microworm</name>
    <dbReference type="NCBI Taxonomy" id="6233"/>
    <lineage>
        <taxon>Eukaryota</taxon>
        <taxon>Metazoa</taxon>
        <taxon>Ecdysozoa</taxon>
        <taxon>Nematoda</taxon>
        <taxon>Chromadorea</taxon>
        <taxon>Rhabditida</taxon>
        <taxon>Tylenchina</taxon>
        <taxon>Panagrolaimomorpha</taxon>
        <taxon>Panagrolaimoidea</taxon>
        <taxon>Panagrolaimidae</taxon>
        <taxon>Panagrellus</taxon>
    </lineage>
</organism>